<accession>Q2GCR8</accession>
<dbReference type="OrthoDB" id="7164976at2"/>
<feature type="region of interest" description="Disordered" evidence="7">
    <location>
        <begin position="820"/>
        <end position="839"/>
    </location>
</feature>
<evidence type="ECO:0000256" key="9">
    <source>
        <dbReference type="SAM" id="SignalP"/>
    </source>
</evidence>
<keyword evidence="4 9" id="KW-0732">Signal</keyword>
<comment type="subcellular location">
    <subcellularLocation>
        <location evidence="1">Cell membrane</location>
        <topology evidence="1">Multi-pass membrane protein</topology>
    </subcellularLocation>
</comment>
<dbReference type="GO" id="GO:0030255">
    <property type="term" value="P:protein secretion by the type IV secretion system"/>
    <property type="evidence" value="ECO:0007669"/>
    <property type="project" value="InterPro"/>
</dbReference>
<keyword evidence="3 8" id="KW-0812">Transmembrane</keyword>
<evidence type="ECO:0000256" key="1">
    <source>
        <dbReference type="ARBA" id="ARBA00004651"/>
    </source>
</evidence>
<evidence type="ECO:0000313" key="11">
    <source>
        <dbReference type="Proteomes" id="UP000001942"/>
    </source>
</evidence>
<feature type="transmembrane region" description="Helical" evidence="8">
    <location>
        <begin position="719"/>
        <end position="737"/>
    </location>
</feature>
<reference evidence="10 11" key="1">
    <citation type="journal article" date="2006" name="PLoS Genet.">
        <title>Comparative genomics of emerging human ehrlichiosis agents.</title>
        <authorList>
            <person name="Dunning Hotopp J.C."/>
            <person name="Lin M."/>
            <person name="Madupu R."/>
            <person name="Crabtree J."/>
            <person name="Angiuoli S.V."/>
            <person name="Eisen J.A."/>
            <person name="Seshadri R."/>
            <person name="Ren Q."/>
            <person name="Wu M."/>
            <person name="Utterback T.R."/>
            <person name="Smith S."/>
            <person name="Lewis M."/>
            <person name="Khouri H."/>
            <person name="Zhang C."/>
            <person name="Niu H."/>
            <person name="Lin Q."/>
            <person name="Ohashi N."/>
            <person name="Zhi N."/>
            <person name="Nelson W."/>
            <person name="Brinkac L.M."/>
            <person name="Dodson R.J."/>
            <person name="Rosovitz M.J."/>
            <person name="Sundaram J."/>
            <person name="Daugherty S.C."/>
            <person name="Davidsen T."/>
            <person name="Durkin A.S."/>
            <person name="Gwinn M."/>
            <person name="Haft D.H."/>
            <person name="Selengut J.D."/>
            <person name="Sullivan S.A."/>
            <person name="Zafar N."/>
            <person name="Zhou L."/>
            <person name="Benahmed F."/>
            <person name="Forberger H."/>
            <person name="Halpin R."/>
            <person name="Mulligan S."/>
            <person name="Robinson J."/>
            <person name="White O."/>
            <person name="Rikihisa Y."/>
            <person name="Tettelin H."/>
        </authorList>
    </citation>
    <scope>NUCLEOTIDE SEQUENCE [LARGE SCALE GENOMIC DNA]</scope>
    <source>
        <strain evidence="11">ATCC VR-367 / Miyayama</strain>
    </source>
</reference>
<dbReference type="HOGENOM" id="CLU_338845_0_0_5"/>
<dbReference type="Pfam" id="PF04610">
    <property type="entry name" value="TrbL"/>
    <property type="match status" value="1"/>
</dbReference>
<evidence type="ECO:0000256" key="8">
    <source>
        <dbReference type="SAM" id="Phobius"/>
    </source>
</evidence>
<dbReference type="Proteomes" id="UP000001942">
    <property type="component" value="Chromosome"/>
</dbReference>
<dbReference type="InterPro" id="IPR007688">
    <property type="entry name" value="Conjugal_tfr_TrbL/VirB6"/>
</dbReference>
<feature type="transmembrane region" description="Helical" evidence="8">
    <location>
        <begin position="606"/>
        <end position="631"/>
    </location>
</feature>
<feature type="transmembrane region" description="Helical" evidence="8">
    <location>
        <begin position="683"/>
        <end position="707"/>
    </location>
</feature>
<comment type="similarity">
    <text evidence="2">Belongs to the TrbL/VirB6 family.</text>
</comment>
<dbReference type="EMBL" id="CP000237">
    <property type="protein sequence ID" value="ABD45612.1"/>
    <property type="molecule type" value="Genomic_DNA"/>
</dbReference>
<name>Q2GCR8_EHRS3</name>
<evidence type="ECO:0000256" key="5">
    <source>
        <dbReference type="ARBA" id="ARBA00022989"/>
    </source>
</evidence>
<feature type="chain" id="PRO_5004208211" evidence="9">
    <location>
        <begin position="35"/>
        <end position="839"/>
    </location>
</feature>
<keyword evidence="6 8" id="KW-0472">Membrane</keyword>
<proteinExistence type="inferred from homology"/>
<dbReference type="KEGG" id="nse:NSE_0861"/>
<dbReference type="GO" id="GO:0005886">
    <property type="term" value="C:plasma membrane"/>
    <property type="evidence" value="ECO:0007669"/>
    <property type="project" value="UniProtKB-SubCell"/>
</dbReference>
<evidence type="ECO:0000256" key="7">
    <source>
        <dbReference type="SAM" id="MobiDB-lite"/>
    </source>
</evidence>
<evidence type="ECO:0000256" key="3">
    <source>
        <dbReference type="ARBA" id="ARBA00022692"/>
    </source>
</evidence>
<evidence type="ECO:0000256" key="4">
    <source>
        <dbReference type="ARBA" id="ARBA00022729"/>
    </source>
</evidence>
<dbReference type="eggNOG" id="COG3704">
    <property type="taxonomic scope" value="Bacteria"/>
</dbReference>
<keyword evidence="11" id="KW-1185">Reference proteome</keyword>
<dbReference type="AlphaFoldDB" id="Q2GCR8"/>
<keyword evidence="5 8" id="KW-1133">Transmembrane helix</keyword>
<sequence>MLTKVRIRAGGVAVPNKGFALVCLLLLLCLSGCAGDCISGASSNDVKKGTLRVCPNPGDVGDRNCLEYMGVAEGEVPDARTHWVNVGINLEKGDIFEYQIKRSDDYSLCYPPCPDDCLNENGENLCDTPSCRWVDLEFPGGKAEVDLNLLEGDEVLIGLRPALESGLISNDICAGKDARIYPGNYQECMKHRGEPYGGLFAPGINLVVDKKGALDKFKVVYSLNGGIDRSIGTVDLCRAVVFGESLDRYSKEVENLSKRVPGIALHRYCKALIEQTGQFIKRNEALVEFEGKDLVLRWLHLYLKDDSGQLSYLCYDDKDIPGLCRASNDDYFFNRTTVPLNKFFRVSSRSFKSMQLQFSSLDETVAQNGIFKLKVSRKCDIPDFKGVKVYISEEDPNFEPSVQGEGGAFLVPDSTNIIDRKGSMYVGIVDQRGDGKAESRGYISLHYVLKRQNGIKLFSKATNSVKSKIIRILYGKTVDEYGRFSEGDDVAGAVGGVYKAVAGSTLTIAVQASIVLYIVIYGLAFLFGLVRTPQVDLVILLVKLGIIAVLFGPNSWKFFNENLFQLFVEGSGQLINYFSGNMNGVDFAFLDKVLAPFSTQENWLRIFSFLFSGGLGILYFLLIIVGLIQIFMAMLKIIVAYVMSLVMVAILLCLAPIFLSMIFFKRTKSIFDNWIKNLAQVAVTPVITFAAFAVLAEVGLGIIYALFDFQICPRCVIEPDFALFRFCLLAVYLPTSYDFGGIMVAQNAGGMPVGISLVVSFIVISNAVVAFTSRAAILSSSIFGAIASDATVPAEQFMDSMKAIVGQDAQTQYQKAHIRHTKELDHEKDEPEKPPKRNR</sequence>
<evidence type="ECO:0000256" key="6">
    <source>
        <dbReference type="ARBA" id="ARBA00023136"/>
    </source>
</evidence>
<feature type="transmembrane region" description="Helical" evidence="8">
    <location>
        <begin position="638"/>
        <end position="663"/>
    </location>
</feature>
<protein>
    <submittedName>
        <fullName evidence="10">Type IV secretion system protein, VirB6 family</fullName>
    </submittedName>
</protein>
<feature type="transmembrane region" description="Helical" evidence="8">
    <location>
        <begin position="749"/>
        <end position="771"/>
    </location>
</feature>
<feature type="signal peptide" evidence="9">
    <location>
        <begin position="1"/>
        <end position="34"/>
    </location>
</feature>
<dbReference type="STRING" id="222891.NSE_0861"/>
<organism evidence="10 11">
    <name type="scientific">Ehrlichia sennetsu (strain ATCC VR-367 / Miyayama)</name>
    <name type="common">Neorickettsia sennetsu</name>
    <dbReference type="NCBI Taxonomy" id="222891"/>
    <lineage>
        <taxon>Bacteria</taxon>
        <taxon>Pseudomonadati</taxon>
        <taxon>Pseudomonadota</taxon>
        <taxon>Alphaproteobacteria</taxon>
        <taxon>Rickettsiales</taxon>
        <taxon>Anaplasmataceae</taxon>
        <taxon>Ehrlichia</taxon>
    </lineage>
</organism>
<gene>
    <name evidence="10" type="ordered locus">NSE_0861</name>
</gene>
<evidence type="ECO:0000313" key="10">
    <source>
        <dbReference type="EMBL" id="ABD45612.1"/>
    </source>
</evidence>
<evidence type="ECO:0000256" key="2">
    <source>
        <dbReference type="ARBA" id="ARBA00007802"/>
    </source>
</evidence>
<feature type="transmembrane region" description="Helical" evidence="8">
    <location>
        <begin position="537"/>
        <end position="556"/>
    </location>
</feature>
<feature type="compositionally biased region" description="Basic and acidic residues" evidence="7">
    <location>
        <begin position="821"/>
        <end position="839"/>
    </location>
</feature>
<feature type="transmembrane region" description="Helical" evidence="8">
    <location>
        <begin position="508"/>
        <end position="530"/>
    </location>
</feature>